<gene>
    <name evidence="3" type="ORF">A7K91_01310</name>
</gene>
<proteinExistence type="predicted"/>
<dbReference type="Gene3D" id="3.30.450.20">
    <property type="entry name" value="PAS domain"/>
    <property type="match status" value="1"/>
</dbReference>
<sequence>MRLTTYFSLIFAVLVIVVIGSATLLIGQRINDDFKSEIGAGLASTAYQIADKQDYYMYSRYNEILVLSKLSSLRLQSNLQETEIVLDELVKNIPSFAWIGVVDIMGVVVAATGGNLAGVNIAERPVYKEGMKGPFVGDVHEAVLLNDLLNKGNKEPLKFVDISMPLYDDNGNQTGVLASHLSSKWSVELRDSVLEGLKGSTYDEIEVFIVSRLDNTVLSGPDAWTGQQLVLEGMEERAENNEWAIVKWPDGQQYLTGYSKSGGHLNYPGLGWKIIVRQPASVAFLPVSSLMNHMINITFLLIFIFVILAPLLSKQVAKPISRISEAANRLRFGEQVAIPYTKGIKELQILSSSLRALIAELTKTETELERMEDVARRDKLTGLLNRGGLDTVLHKAMRRTEVWGGELAFFYMDLDGFKGVNDTYGHGAGDMLLQIVAERLRDIARNDDYLFRIGGDEFLIVLTVAGDDAVHEAEEVAFSILRAMRKPFQLDGQIVTISCSLGGAMWPAVSPNPEGLMKAADQALYESKDKGKNQLTLYESPVE</sequence>
<name>A0A1A5Y9N5_9BACL</name>
<dbReference type="InterPro" id="IPR000160">
    <property type="entry name" value="GGDEF_dom"/>
</dbReference>
<dbReference type="Gene3D" id="3.30.70.270">
    <property type="match status" value="1"/>
</dbReference>
<dbReference type="CDD" id="cd01949">
    <property type="entry name" value="GGDEF"/>
    <property type="match status" value="1"/>
</dbReference>
<dbReference type="SMART" id="SM00267">
    <property type="entry name" value="GGDEF"/>
    <property type="match status" value="1"/>
</dbReference>
<dbReference type="PROSITE" id="PS50887">
    <property type="entry name" value="GGDEF"/>
    <property type="match status" value="1"/>
</dbReference>
<accession>A0A1A5Y9N5</accession>
<protein>
    <recommendedName>
        <fullName evidence="2">GGDEF domain-containing protein</fullName>
    </recommendedName>
</protein>
<dbReference type="STRING" id="1844972.A7K91_01310"/>
<keyword evidence="1" id="KW-1133">Transmembrane helix</keyword>
<organism evidence="3 4">
    <name type="scientific">Paenibacillus oryzae</name>
    <dbReference type="NCBI Taxonomy" id="1844972"/>
    <lineage>
        <taxon>Bacteria</taxon>
        <taxon>Bacillati</taxon>
        <taxon>Bacillota</taxon>
        <taxon>Bacilli</taxon>
        <taxon>Bacillales</taxon>
        <taxon>Paenibacillaceae</taxon>
        <taxon>Paenibacillus</taxon>
    </lineage>
</organism>
<dbReference type="Proteomes" id="UP000092024">
    <property type="component" value="Unassembled WGS sequence"/>
</dbReference>
<dbReference type="PANTHER" id="PTHR46663">
    <property type="entry name" value="DIGUANYLATE CYCLASE DGCT-RELATED"/>
    <property type="match status" value="1"/>
</dbReference>
<reference evidence="3 4" key="1">
    <citation type="submission" date="2016-05" db="EMBL/GenBank/DDBJ databases">
        <title>Paenibacillus oryzae. sp. nov., isolated from the rice root.</title>
        <authorList>
            <person name="Zhang J."/>
            <person name="Zhang X."/>
        </authorList>
    </citation>
    <scope>NUCLEOTIDE SEQUENCE [LARGE SCALE GENOMIC DNA]</scope>
    <source>
        <strain evidence="3 4">1DrF-4</strain>
    </source>
</reference>
<evidence type="ECO:0000313" key="3">
    <source>
        <dbReference type="EMBL" id="OBR62288.1"/>
    </source>
</evidence>
<evidence type="ECO:0000313" key="4">
    <source>
        <dbReference type="Proteomes" id="UP000092024"/>
    </source>
</evidence>
<keyword evidence="1" id="KW-0812">Transmembrane</keyword>
<feature type="transmembrane region" description="Helical" evidence="1">
    <location>
        <begin position="6"/>
        <end position="26"/>
    </location>
</feature>
<keyword evidence="1" id="KW-0472">Membrane</keyword>
<dbReference type="InterPro" id="IPR043128">
    <property type="entry name" value="Rev_trsase/Diguanyl_cyclase"/>
</dbReference>
<dbReference type="EMBL" id="LYPA01000080">
    <property type="protein sequence ID" value="OBR62288.1"/>
    <property type="molecule type" value="Genomic_DNA"/>
</dbReference>
<dbReference type="SUPFAM" id="SSF55073">
    <property type="entry name" value="Nucleotide cyclase"/>
    <property type="match status" value="1"/>
</dbReference>
<dbReference type="Pfam" id="PF00990">
    <property type="entry name" value="GGDEF"/>
    <property type="match status" value="1"/>
</dbReference>
<dbReference type="AlphaFoldDB" id="A0A1A5Y9N5"/>
<evidence type="ECO:0000259" key="2">
    <source>
        <dbReference type="PROSITE" id="PS50887"/>
    </source>
</evidence>
<feature type="transmembrane region" description="Helical" evidence="1">
    <location>
        <begin position="294"/>
        <end position="312"/>
    </location>
</feature>
<dbReference type="PANTHER" id="PTHR46663:SF2">
    <property type="entry name" value="GGDEF DOMAIN-CONTAINING PROTEIN"/>
    <property type="match status" value="1"/>
</dbReference>
<comment type="caution">
    <text evidence="3">The sequence shown here is derived from an EMBL/GenBank/DDBJ whole genome shotgun (WGS) entry which is preliminary data.</text>
</comment>
<dbReference type="RefSeq" id="WP_068687148.1">
    <property type="nucleotide sequence ID" value="NZ_LYPA01000080.1"/>
</dbReference>
<dbReference type="Gene3D" id="6.10.340.10">
    <property type="match status" value="1"/>
</dbReference>
<dbReference type="InterPro" id="IPR052163">
    <property type="entry name" value="DGC-Regulatory_Protein"/>
</dbReference>
<dbReference type="OrthoDB" id="9759607at2"/>
<dbReference type="CDD" id="cd12914">
    <property type="entry name" value="PDC1_DGC_like"/>
    <property type="match status" value="1"/>
</dbReference>
<feature type="domain" description="GGDEF" evidence="2">
    <location>
        <begin position="405"/>
        <end position="540"/>
    </location>
</feature>
<dbReference type="InterPro" id="IPR029787">
    <property type="entry name" value="Nucleotide_cyclase"/>
</dbReference>
<evidence type="ECO:0000256" key="1">
    <source>
        <dbReference type="SAM" id="Phobius"/>
    </source>
</evidence>
<keyword evidence="4" id="KW-1185">Reference proteome</keyword>
<dbReference type="NCBIfam" id="TIGR00254">
    <property type="entry name" value="GGDEF"/>
    <property type="match status" value="1"/>
</dbReference>